<dbReference type="AlphaFoldDB" id="A0AAX4HG02"/>
<evidence type="ECO:0000313" key="12">
    <source>
        <dbReference type="Proteomes" id="UP001338582"/>
    </source>
</evidence>
<accession>A0AAX4HG02</accession>
<dbReference type="InterPro" id="IPR040720">
    <property type="entry name" value="GH81_C"/>
</dbReference>
<keyword evidence="4" id="KW-0378">Hydrolase</keyword>
<dbReference type="Gene3D" id="2.70.98.30">
    <property type="entry name" value="Golgi alpha-mannosidase II, domain 4"/>
    <property type="match status" value="1"/>
</dbReference>
<evidence type="ECO:0000256" key="2">
    <source>
        <dbReference type="ARBA" id="ARBA00010730"/>
    </source>
</evidence>
<comment type="catalytic activity">
    <reaction evidence="1">
        <text>Hydrolysis of (1-&gt;3)-beta-D-glucosidic linkages in (1-&gt;3)-beta-D-glucans.</text>
        <dbReference type="EC" id="3.2.1.39"/>
    </reaction>
</comment>
<dbReference type="GO" id="GO:0052861">
    <property type="term" value="F:endo-1,3(4)-beta-glucanase activity"/>
    <property type="evidence" value="ECO:0007669"/>
    <property type="project" value="InterPro"/>
</dbReference>
<evidence type="ECO:0000256" key="7">
    <source>
        <dbReference type="ARBA" id="ARBA00023316"/>
    </source>
</evidence>
<dbReference type="InterPro" id="IPR005200">
    <property type="entry name" value="Endo-beta-glucanase"/>
</dbReference>
<dbReference type="EC" id="3.2.1.39" evidence="3"/>
<sequence>MVSLFSKPISSDPPPQIYARVQHNQPPVGSQVWGPIQTNNCFNNLLLDNQSWPVWTLPYLLWVARDGNSDHGMSLNHTERNQIVFGPPEKNPPQYYFNPPKIRLFTFTGPNWNNIESNVVSISKLSATVKITRGEATLVMPLVLGMGFVTGTYYNETPVISSSVGVQEMRQEGLVNGQCAKYWIKLFDQRTWTIYVSEDPGNMLSLSDNNHIVASRQSTRITIQICKGDSLAFDSVCGIYPLTATISGEVDRNSRVGRYSINYSNNGFSSSGKGLVWALPHQYSSFAPNVLATFTGLTLDSATNGVMRGYNTDSLSMELTDLPFDIGFDPWTSVPGFGFDWNNYNDDVKNIIREAARTEAQDDILGKCDLDLMYFGGKQLDKYAYIAYVAHSILGDQDILNSVLPRVKLAIEKYARNFQKYPLCYDDTWKGVISTAKSDADFGNSNYNDHHFHYGYHIHAIALVAAIEPEWLSANSNLVKDYALTLIRDYANPVDNDPYFPQWRNFDWYHGHSFAHGIFPSGDGKNQESSSEDYHSVHALKLYGMVTGDEEMEMSANLMLGIMRNSMNRYYLYLADNEDEPGPFIQNKVAGIWFENKIDYATFFGRGTIGDEFVHGIHMIPVTQVSSYIRGPTFVAEEWNAKLAGIVDRIPNGWRGLLKLNQGLFDPRASWQWFAGGDWNRDLIDDGMSRTWSLAYLAGIGGAR</sequence>
<dbReference type="KEGG" id="asau:88175987"/>
<organism evidence="11 12">
    <name type="scientific">Australozyma saopauloensis</name>
    <dbReference type="NCBI Taxonomy" id="291208"/>
    <lineage>
        <taxon>Eukaryota</taxon>
        <taxon>Fungi</taxon>
        <taxon>Dikarya</taxon>
        <taxon>Ascomycota</taxon>
        <taxon>Saccharomycotina</taxon>
        <taxon>Pichiomycetes</taxon>
        <taxon>Metschnikowiaceae</taxon>
        <taxon>Australozyma</taxon>
    </lineage>
</organism>
<dbReference type="Gene3D" id="1.10.287.1170">
    <property type="entry name" value="glycoside hydrolase family 81 endo-[beta] glucanase"/>
    <property type="match status" value="1"/>
</dbReference>
<dbReference type="RefSeq" id="XP_062879913.1">
    <property type="nucleotide sequence ID" value="XM_063023843.1"/>
</dbReference>
<dbReference type="PROSITE" id="PS52008">
    <property type="entry name" value="GH81"/>
    <property type="match status" value="1"/>
</dbReference>
<dbReference type="GO" id="GO:0000272">
    <property type="term" value="P:polysaccharide catabolic process"/>
    <property type="evidence" value="ECO:0007669"/>
    <property type="project" value="UniProtKB-KW"/>
</dbReference>
<evidence type="ECO:0000256" key="4">
    <source>
        <dbReference type="ARBA" id="ARBA00022801"/>
    </source>
</evidence>
<dbReference type="PANTHER" id="PTHR31983">
    <property type="entry name" value="ENDO-1,3(4)-BETA-GLUCANASE 1"/>
    <property type="match status" value="1"/>
</dbReference>
<keyword evidence="8" id="KW-0624">Polysaccharide degradation</keyword>
<proteinExistence type="inferred from homology"/>
<keyword evidence="12" id="KW-1185">Reference proteome</keyword>
<comment type="similarity">
    <text evidence="2">Belongs to the glycosyl hydrolase 81 family.</text>
</comment>
<evidence type="ECO:0000259" key="9">
    <source>
        <dbReference type="Pfam" id="PF03639"/>
    </source>
</evidence>
<dbReference type="Gene3D" id="1.20.5.420">
    <property type="entry name" value="Immunoglobulin FC, subunit C"/>
    <property type="match status" value="1"/>
</dbReference>
<name>A0AAX4HG02_9ASCO</name>
<keyword evidence="5" id="KW-0119">Carbohydrate metabolism</keyword>
<dbReference type="GO" id="GO:0042973">
    <property type="term" value="F:glucan endo-1,3-beta-D-glucosidase activity"/>
    <property type="evidence" value="ECO:0007669"/>
    <property type="project" value="UniProtKB-EC"/>
</dbReference>
<reference evidence="11 12" key="1">
    <citation type="submission" date="2023-10" db="EMBL/GenBank/DDBJ databases">
        <title>Draft Genome Sequence of Candida saopaulonensis from a very Premature Infant with Sepsis.</title>
        <authorList>
            <person name="Ning Y."/>
            <person name="Dai R."/>
            <person name="Xiao M."/>
            <person name="Xu Y."/>
            <person name="Yan Q."/>
            <person name="Zhang L."/>
        </authorList>
    </citation>
    <scope>NUCLEOTIDE SEQUENCE [LARGE SCALE GENOMIC DNA]</scope>
    <source>
        <strain evidence="11 12">19XY460</strain>
    </source>
</reference>
<feature type="domain" description="Glycosyl hydrolase family 81 N-terminal" evidence="9">
    <location>
        <begin position="24"/>
        <end position="333"/>
    </location>
</feature>
<evidence type="ECO:0000256" key="6">
    <source>
        <dbReference type="ARBA" id="ARBA00023295"/>
    </source>
</evidence>
<evidence type="ECO:0000256" key="8">
    <source>
        <dbReference type="ARBA" id="ARBA00023326"/>
    </source>
</evidence>
<feature type="domain" description="Glycosyl hydrolase family 81 C-terminal" evidence="10">
    <location>
        <begin position="344"/>
        <end position="694"/>
    </location>
</feature>
<dbReference type="Pfam" id="PF03639">
    <property type="entry name" value="Glyco_hydro_81"/>
    <property type="match status" value="1"/>
</dbReference>
<keyword evidence="6" id="KW-0326">Glycosidase</keyword>
<dbReference type="GO" id="GO:0071555">
    <property type="term" value="P:cell wall organization"/>
    <property type="evidence" value="ECO:0007669"/>
    <property type="project" value="UniProtKB-KW"/>
</dbReference>
<evidence type="ECO:0000256" key="3">
    <source>
        <dbReference type="ARBA" id="ARBA00012780"/>
    </source>
</evidence>
<dbReference type="GO" id="GO:0009986">
    <property type="term" value="C:cell surface"/>
    <property type="evidence" value="ECO:0007669"/>
    <property type="project" value="TreeGrafter"/>
</dbReference>
<evidence type="ECO:0000256" key="5">
    <source>
        <dbReference type="ARBA" id="ARBA00023277"/>
    </source>
</evidence>
<dbReference type="Pfam" id="PF17652">
    <property type="entry name" value="Glyco_hydro81C"/>
    <property type="match status" value="1"/>
</dbReference>
<dbReference type="InterPro" id="IPR040451">
    <property type="entry name" value="GH81_N"/>
</dbReference>
<dbReference type="GeneID" id="88175987"/>
<evidence type="ECO:0000259" key="10">
    <source>
        <dbReference type="Pfam" id="PF17652"/>
    </source>
</evidence>
<evidence type="ECO:0000256" key="1">
    <source>
        <dbReference type="ARBA" id="ARBA00000382"/>
    </source>
</evidence>
<keyword evidence="7" id="KW-0961">Cell wall biogenesis/degradation</keyword>
<protein>
    <recommendedName>
        <fullName evidence="3">glucan endo-1,3-beta-D-glucosidase</fullName>
        <ecNumber evidence="3">3.2.1.39</ecNumber>
    </recommendedName>
</protein>
<dbReference type="Proteomes" id="UP001338582">
    <property type="component" value="Chromosome 6"/>
</dbReference>
<evidence type="ECO:0000313" key="11">
    <source>
        <dbReference type="EMBL" id="WPK27535.1"/>
    </source>
</evidence>
<dbReference type="PANTHER" id="PTHR31983:SF0">
    <property type="entry name" value="GLUCAN ENDO-1,3-BETA-D-GLUCOSIDASE 2"/>
    <property type="match status" value="1"/>
</dbReference>
<gene>
    <name evidence="11" type="ORF">PUMCH_004927</name>
</gene>
<dbReference type="EMBL" id="CP138899">
    <property type="protein sequence ID" value="WPK27535.1"/>
    <property type="molecule type" value="Genomic_DNA"/>
</dbReference>